<comment type="caution">
    <text evidence="8">The sequence shown here is derived from an EMBL/GenBank/DDBJ whole genome shotgun (WGS) entry which is preliminary data.</text>
</comment>
<dbReference type="AlphaFoldDB" id="A0A644Z1B8"/>
<dbReference type="GO" id="GO:0006355">
    <property type="term" value="P:regulation of DNA-templated transcription"/>
    <property type="evidence" value="ECO:0007669"/>
    <property type="project" value="InterPro"/>
</dbReference>
<keyword evidence="2" id="KW-0902">Two-component regulatory system</keyword>
<dbReference type="FunFam" id="3.40.50.2300:FF:000001">
    <property type="entry name" value="DNA-binding response regulator PhoB"/>
    <property type="match status" value="1"/>
</dbReference>
<evidence type="ECO:0000259" key="6">
    <source>
        <dbReference type="PROSITE" id="PS50110"/>
    </source>
</evidence>
<dbReference type="Gene3D" id="1.10.10.10">
    <property type="entry name" value="Winged helix-like DNA-binding domain superfamily/Winged helix DNA-binding domain"/>
    <property type="match status" value="1"/>
</dbReference>
<dbReference type="InterPro" id="IPR001789">
    <property type="entry name" value="Sig_transdc_resp-reg_receiver"/>
</dbReference>
<dbReference type="PROSITE" id="PS51755">
    <property type="entry name" value="OMPR_PHOB"/>
    <property type="match status" value="1"/>
</dbReference>
<evidence type="ECO:0000313" key="8">
    <source>
        <dbReference type="EMBL" id="MPM34685.1"/>
    </source>
</evidence>
<dbReference type="PROSITE" id="PS50110">
    <property type="entry name" value="RESPONSE_REGULATORY"/>
    <property type="match status" value="1"/>
</dbReference>
<dbReference type="PANTHER" id="PTHR48111">
    <property type="entry name" value="REGULATOR OF RPOS"/>
    <property type="match status" value="1"/>
</dbReference>
<name>A0A644Z1B8_9ZZZZ</name>
<dbReference type="SUPFAM" id="SSF52172">
    <property type="entry name" value="CheY-like"/>
    <property type="match status" value="1"/>
</dbReference>
<dbReference type="Pfam" id="PF00486">
    <property type="entry name" value="Trans_reg_C"/>
    <property type="match status" value="1"/>
</dbReference>
<proteinExistence type="predicted"/>
<dbReference type="InterPro" id="IPR036388">
    <property type="entry name" value="WH-like_DNA-bd_sf"/>
</dbReference>
<evidence type="ECO:0000256" key="4">
    <source>
        <dbReference type="ARBA" id="ARBA00023125"/>
    </source>
</evidence>
<accession>A0A644Z1B8</accession>
<dbReference type="GO" id="GO:0000156">
    <property type="term" value="F:phosphorelay response regulator activity"/>
    <property type="evidence" value="ECO:0007669"/>
    <property type="project" value="TreeGrafter"/>
</dbReference>
<feature type="domain" description="OmpR/PhoB-type" evidence="7">
    <location>
        <begin position="126"/>
        <end position="224"/>
    </location>
</feature>
<evidence type="ECO:0000256" key="2">
    <source>
        <dbReference type="ARBA" id="ARBA00023012"/>
    </source>
</evidence>
<dbReference type="InterPro" id="IPR001867">
    <property type="entry name" value="OmpR/PhoB-type_DNA-bd"/>
</dbReference>
<dbReference type="PANTHER" id="PTHR48111:SF22">
    <property type="entry name" value="REGULATOR OF RPOS"/>
    <property type="match status" value="1"/>
</dbReference>
<gene>
    <name evidence="8" type="primary">arlR_14</name>
    <name evidence="8" type="ORF">SDC9_81272</name>
</gene>
<dbReference type="InterPro" id="IPR039420">
    <property type="entry name" value="WalR-like"/>
</dbReference>
<keyword evidence="4" id="KW-0238">DNA-binding</keyword>
<evidence type="ECO:0000256" key="3">
    <source>
        <dbReference type="ARBA" id="ARBA00023015"/>
    </source>
</evidence>
<dbReference type="EMBL" id="VSSQ01007047">
    <property type="protein sequence ID" value="MPM34685.1"/>
    <property type="molecule type" value="Genomic_DNA"/>
</dbReference>
<evidence type="ECO:0000256" key="1">
    <source>
        <dbReference type="ARBA" id="ARBA00022553"/>
    </source>
</evidence>
<dbReference type="Gene3D" id="6.10.250.690">
    <property type="match status" value="1"/>
</dbReference>
<keyword evidence="3" id="KW-0805">Transcription regulation</keyword>
<dbReference type="SMART" id="SM00862">
    <property type="entry name" value="Trans_reg_C"/>
    <property type="match status" value="1"/>
</dbReference>
<evidence type="ECO:0000256" key="5">
    <source>
        <dbReference type="ARBA" id="ARBA00023163"/>
    </source>
</evidence>
<dbReference type="Gene3D" id="3.40.50.2300">
    <property type="match status" value="1"/>
</dbReference>
<evidence type="ECO:0000259" key="7">
    <source>
        <dbReference type="PROSITE" id="PS51755"/>
    </source>
</evidence>
<dbReference type="GO" id="GO:0032993">
    <property type="term" value="C:protein-DNA complex"/>
    <property type="evidence" value="ECO:0007669"/>
    <property type="project" value="TreeGrafter"/>
</dbReference>
<dbReference type="GO" id="GO:0000976">
    <property type="term" value="F:transcription cis-regulatory region binding"/>
    <property type="evidence" value="ECO:0007669"/>
    <property type="project" value="TreeGrafter"/>
</dbReference>
<sequence length="225" mass="25178">MGAKILLIEDEEKLARFVELELCYEGYSVTKAFDGRTGCELALSGHFDLILLDIMLPELNGMEVLRRLRRASSAVPVIMLTARDSVTDKVAGLDLGADDYVTKPFAIEELLARIRTALRKTGPQDEDILSAAGVCLDLRRHTVTVKGCGIELTKREFDLLHYLLQNKGIVVTREKLLENVWDMDFDGGTNAVDVYIRFLRGKIDEAYGIKLIQTVRGVGYVIKDE</sequence>
<keyword evidence="5" id="KW-0804">Transcription</keyword>
<dbReference type="SMART" id="SM00448">
    <property type="entry name" value="REC"/>
    <property type="match status" value="1"/>
</dbReference>
<dbReference type="GO" id="GO:0005829">
    <property type="term" value="C:cytosol"/>
    <property type="evidence" value="ECO:0007669"/>
    <property type="project" value="TreeGrafter"/>
</dbReference>
<protein>
    <submittedName>
        <fullName evidence="8">Response regulator ArlR</fullName>
    </submittedName>
</protein>
<reference evidence="8" key="1">
    <citation type="submission" date="2019-08" db="EMBL/GenBank/DDBJ databases">
        <authorList>
            <person name="Kucharzyk K."/>
            <person name="Murdoch R.W."/>
            <person name="Higgins S."/>
            <person name="Loffler F."/>
        </authorList>
    </citation>
    <scope>NUCLEOTIDE SEQUENCE</scope>
</reference>
<dbReference type="CDD" id="cd00383">
    <property type="entry name" value="trans_reg_C"/>
    <property type="match status" value="1"/>
</dbReference>
<dbReference type="Pfam" id="PF00072">
    <property type="entry name" value="Response_reg"/>
    <property type="match status" value="1"/>
</dbReference>
<organism evidence="8">
    <name type="scientific">bioreactor metagenome</name>
    <dbReference type="NCBI Taxonomy" id="1076179"/>
    <lineage>
        <taxon>unclassified sequences</taxon>
        <taxon>metagenomes</taxon>
        <taxon>ecological metagenomes</taxon>
    </lineage>
</organism>
<dbReference type="FunFam" id="1.10.10.10:FF:000005">
    <property type="entry name" value="Two-component system response regulator"/>
    <property type="match status" value="1"/>
</dbReference>
<dbReference type="InterPro" id="IPR011006">
    <property type="entry name" value="CheY-like_superfamily"/>
</dbReference>
<feature type="domain" description="Response regulatory" evidence="6">
    <location>
        <begin position="4"/>
        <end position="118"/>
    </location>
</feature>
<keyword evidence="1" id="KW-0597">Phosphoprotein</keyword>